<dbReference type="EMBL" id="CM017878">
    <property type="protein sequence ID" value="KAG1354071.1"/>
    <property type="molecule type" value="Genomic_DNA"/>
</dbReference>
<dbReference type="OrthoDB" id="751010at2759"/>
<organism evidence="2 3">
    <name type="scientific">Cocos nucifera</name>
    <name type="common">Coconut palm</name>
    <dbReference type="NCBI Taxonomy" id="13894"/>
    <lineage>
        <taxon>Eukaryota</taxon>
        <taxon>Viridiplantae</taxon>
        <taxon>Streptophyta</taxon>
        <taxon>Embryophyta</taxon>
        <taxon>Tracheophyta</taxon>
        <taxon>Spermatophyta</taxon>
        <taxon>Magnoliopsida</taxon>
        <taxon>Liliopsida</taxon>
        <taxon>Arecaceae</taxon>
        <taxon>Arecoideae</taxon>
        <taxon>Cocoseae</taxon>
        <taxon>Attaleinae</taxon>
        <taxon>Cocos</taxon>
    </lineage>
</organism>
<reference evidence="2" key="2">
    <citation type="submission" date="2019-07" db="EMBL/GenBank/DDBJ databases">
        <authorList>
            <person name="Yang Y."/>
            <person name="Bocs S."/>
            <person name="Baudouin L."/>
        </authorList>
    </citation>
    <scope>NUCLEOTIDE SEQUENCE</scope>
    <source>
        <tissue evidence="2">Spear leaf of Hainan Tall coconut</tissue>
    </source>
</reference>
<dbReference type="PANTHER" id="PTHR33641">
    <property type="entry name" value="OS06G0133500 PROTEIN"/>
    <property type="match status" value="1"/>
</dbReference>
<reference evidence="2" key="1">
    <citation type="journal article" date="2017" name="Gigascience">
        <title>The genome draft of coconut (Cocos nucifera).</title>
        <authorList>
            <person name="Xiao Y."/>
            <person name="Xu P."/>
            <person name="Fan H."/>
            <person name="Baudouin L."/>
            <person name="Xia W."/>
            <person name="Bocs S."/>
            <person name="Xu J."/>
            <person name="Li Q."/>
            <person name="Guo A."/>
            <person name="Zhou L."/>
            <person name="Li J."/>
            <person name="Wu Y."/>
            <person name="Ma Z."/>
            <person name="Armero A."/>
            <person name="Issali A.E."/>
            <person name="Liu N."/>
            <person name="Peng M."/>
            <person name="Yang Y."/>
        </authorList>
    </citation>
    <scope>NUCLEOTIDE SEQUENCE</scope>
    <source>
        <tissue evidence="2">Spear leaf of Hainan Tall coconut</tissue>
    </source>
</reference>
<accession>A0A8K0IDX8</accession>
<name>A0A8K0IDX8_COCNU</name>
<protein>
    <submittedName>
        <fullName evidence="2">Uncharacterized protein</fullName>
    </submittedName>
</protein>
<evidence type="ECO:0000256" key="1">
    <source>
        <dbReference type="SAM" id="MobiDB-lite"/>
    </source>
</evidence>
<dbReference type="AlphaFoldDB" id="A0A8K0IDX8"/>
<proteinExistence type="predicted"/>
<sequence length="85" mass="9440">MDKLLAMSILSSGPDFFGDRKANGWFDGGWIGKKNKEEENKGGSDESRTLPVPAKKLEQQQKSKSVARFAVELDGLHCFETIIPQ</sequence>
<evidence type="ECO:0000313" key="3">
    <source>
        <dbReference type="Proteomes" id="UP000797356"/>
    </source>
</evidence>
<evidence type="ECO:0000313" key="2">
    <source>
        <dbReference type="EMBL" id="KAG1354071.1"/>
    </source>
</evidence>
<dbReference type="PANTHER" id="PTHR33641:SF15">
    <property type="entry name" value="AVR9_CF-9 RAPIDLY ELICITED PROTEIN"/>
    <property type="match status" value="1"/>
</dbReference>
<dbReference type="Proteomes" id="UP000797356">
    <property type="component" value="Chromosome 7"/>
</dbReference>
<keyword evidence="3" id="KW-1185">Reference proteome</keyword>
<feature type="region of interest" description="Disordered" evidence="1">
    <location>
        <begin position="27"/>
        <end position="58"/>
    </location>
</feature>
<gene>
    <name evidence="2" type="ORF">COCNU_07G001830</name>
</gene>
<comment type="caution">
    <text evidence="2">The sequence shown here is derived from an EMBL/GenBank/DDBJ whole genome shotgun (WGS) entry which is preliminary data.</text>
</comment>
<feature type="compositionally biased region" description="Basic and acidic residues" evidence="1">
    <location>
        <begin position="34"/>
        <end position="48"/>
    </location>
</feature>